<keyword evidence="3 6" id="KW-0812">Transmembrane</keyword>
<proteinExistence type="predicted"/>
<dbReference type="InterPro" id="IPR018076">
    <property type="entry name" value="T2SS_GspF_dom"/>
</dbReference>
<dbReference type="AlphaFoldDB" id="C8W0N9"/>
<dbReference type="Pfam" id="PF00482">
    <property type="entry name" value="T2SSF"/>
    <property type="match status" value="1"/>
</dbReference>
<protein>
    <submittedName>
        <fullName evidence="8">Type II secretion system protein</fullName>
    </submittedName>
</protein>
<feature type="transmembrane region" description="Helical" evidence="6">
    <location>
        <begin position="278"/>
        <end position="297"/>
    </location>
</feature>
<evidence type="ECO:0000259" key="7">
    <source>
        <dbReference type="Pfam" id="PF00482"/>
    </source>
</evidence>
<dbReference type="Gene3D" id="1.20.81.30">
    <property type="entry name" value="Type II secretion system (T2SS), domain F"/>
    <property type="match status" value="1"/>
</dbReference>
<comment type="subcellular location">
    <subcellularLocation>
        <location evidence="1">Cell membrane</location>
        <topology evidence="1">Multi-pass membrane protein</topology>
    </subcellularLocation>
</comment>
<dbReference type="Proteomes" id="UP000002217">
    <property type="component" value="Chromosome"/>
</dbReference>
<feature type="transmembrane region" description="Helical" evidence="6">
    <location>
        <begin position="104"/>
        <end position="123"/>
    </location>
</feature>
<feature type="transmembrane region" description="Helical" evidence="6">
    <location>
        <begin position="79"/>
        <end position="98"/>
    </location>
</feature>
<accession>C8W0N9</accession>
<keyword evidence="9" id="KW-1185">Reference proteome</keyword>
<evidence type="ECO:0000256" key="6">
    <source>
        <dbReference type="SAM" id="Phobius"/>
    </source>
</evidence>
<gene>
    <name evidence="8" type="ordered locus">Dtox_2487</name>
</gene>
<dbReference type="RefSeq" id="WP_015757994.1">
    <property type="nucleotide sequence ID" value="NC_013216.1"/>
</dbReference>
<evidence type="ECO:0000256" key="2">
    <source>
        <dbReference type="ARBA" id="ARBA00022475"/>
    </source>
</evidence>
<name>C8W0N9_DESAS</name>
<feature type="transmembrane region" description="Helical" evidence="6">
    <location>
        <begin position="246"/>
        <end position="266"/>
    </location>
</feature>
<evidence type="ECO:0000256" key="1">
    <source>
        <dbReference type="ARBA" id="ARBA00004651"/>
    </source>
</evidence>
<feature type="domain" description="Type II secretion system protein GspF" evidence="7">
    <location>
        <begin position="141"/>
        <end position="262"/>
    </location>
</feature>
<dbReference type="InterPro" id="IPR042094">
    <property type="entry name" value="T2SS_GspF_sf"/>
</dbReference>
<evidence type="ECO:0000313" key="9">
    <source>
        <dbReference type="Proteomes" id="UP000002217"/>
    </source>
</evidence>
<evidence type="ECO:0000256" key="5">
    <source>
        <dbReference type="ARBA" id="ARBA00023136"/>
    </source>
</evidence>
<dbReference type="EMBL" id="CP001720">
    <property type="protein sequence ID" value="ACV63294.1"/>
    <property type="molecule type" value="Genomic_DNA"/>
</dbReference>
<sequence length="306" mass="33995">MESIYFGLLIFIAVMFYGCVCILKIKNMRTVLQEIVGLEEEARKEKLARYRIPKLNIGILSKISSKAKKANLNFGELEVFAMEVLCAAIAFGILKFLFTSTYVALIGIPIGLYVPINILNAMISKRGELLAKQLHGCLIIWANSLRSGVSLAQAIAGSIGRVAPQINEELKRIKYDIDLGFSSADALEKALVRIPVAEFKMVVMTAKIHRQLGGNLAERFDNICLTIEERIATRDVLKAHTTQAKLGAVVAGLMPFIVLIILKTMSPDYLKPMLDSPYGTMMLMLSVFLVFLGWFTINKLSTIKFN</sequence>
<dbReference type="STRING" id="485916.Dtox_2487"/>
<dbReference type="OrthoDB" id="9803381at2"/>
<evidence type="ECO:0000256" key="3">
    <source>
        <dbReference type="ARBA" id="ARBA00022692"/>
    </source>
</evidence>
<dbReference type="GO" id="GO:0005886">
    <property type="term" value="C:plasma membrane"/>
    <property type="evidence" value="ECO:0007669"/>
    <property type="project" value="UniProtKB-SubCell"/>
</dbReference>
<keyword evidence="4 6" id="KW-1133">Transmembrane helix</keyword>
<dbReference type="PANTHER" id="PTHR35007:SF1">
    <property type="entry name" value="PILUS ASSEMBLY PROTEIN"/>
    <property type="match status" value="1"/>
</dbReference>
<keyword evidence="5 6" id="KW-0472">Membrane</keyword>
<organism evidence="8 9">
    <name type="scientific">Desulfofarcimen acetoxidans (strain ATCC 49208 / DSM 771 / KCTC 5769 / VKM B-1644 / 5575)</name>
    <name type="common">Desulfotomaculum acetoxidans</name>
    <dbReference type="NCBI Taxonomy" id="485916"/>
    <lineage>
        <taxon>Bacteria</taxon>
        <taxon>Bacillati</taxon>
        <taxon>Bacillota</taxon>
        <taxon>Clostridia</taxon>
        <taxon>Eubacteriales</taxon>
        <taxon>Peptococcaceae</taxon>
        <taxon>Desulfofarcimen</taxon>
    </lineage>
</organism>
<keyword evidence="2" id="KW-1003">Cell membrane</keyword>
<dbReference type="HOGENOM" id="CLU_064305_2_0_9"/>
<dbReference type="PANTHER" id="PTHR35007">
    <property type="entry name" value="INTEGRAL MEMBRANE PROTEIN-RELATED"/>
    <property type="match status" value="1"/>
</dbReference>
<feature type="transmembrane region" description="Helical" evidence="6">
    <location>
        <begin position="6"/>
        <end position="25"/>
    </location>
</feature>
<evidence type="ECO:0000256" key="4">
    <source>
        <dbReference type="ARBA" id="ARBA00022989"/>
    </source>
</evidence>
<reference evidence="8 9" key="1">
    <citation type="journal article" date="2009" name="Stand. Genomic Sci.">
        <title>Complete genome sequence of Desulfotomaculum acetoxidans type strain (5575).</title>
        <authorList>
            <person name="Spring S."/>
            <person name="Lapidus A."/>
            <person name="Schroder M."/>
            <person name="Gleim D."/>
            <person name="Sims D."/>
            <person name="Meincke L."/>
            <person name="Glavina Del Rio T."/>
            <person name="Tice H."/>
            <person name="Copeland A."/>
            <person name="Cheng J.F."/>
            <person name="Lucas S."/>
            <person name="Chen F."/>
            <person name="Nolan M."/>
            <person name="Bruce D."/>
            <person name="Goodwin L."/>
            <person name="Pitluck S."/>
            <person name="Ivanova N."/>
            <person name="Mavromatis K."/>
            <person name="Mikhailova N."/>
            <person name="Pati A."/>
            <person name="Chen A."/>
            <person name="Palaniappan K."/>
            <person name="Land M."/>
            <person name="Hauser L."/>
            <person name="Chang Y.J."/>
            <person name="Jeffries C.D."/>
            <person name="Chain P."/>
            <person name="Saunders E."/>
            <person name="Brettin T."/>
            <person name="Detter J.C."/>
            <person name="Goker M."/>
            <person name="Bristow J."/>
            <person name="Eisen J.A."/>
            <person name="Markowitz V."/>
            <person name="Hugenholtz P."/>
            <person name="Kyrpides N.C."/>
            <person name="Klenk H.P."/>
            <person name="Han C."/>
        </authorList>
    </citation>
    <scope>NUCLEOTIDE SEQUENCE [LARGE SCALE GENOMIC DNA]</scope>
    <source>
        <strain evidence="9">ATCC 49208 / DSM 771 / VKM B-1644</strain>
    </source>
</reference>
<evidence type="ECO:0000313" key="8">
    <source>
        <dbReference type="EMBL" id="ACV63294.1"/>
    </source>
</evidence>
<dbReference type="eggNOG" id="COG4965">
    <property type="taxonomic scope" value="Bacteria"/>
</dbReference>
<dbReference type="KEGG" id="dae:Dtox_2487"/>